<reference evidence="1 2" key="1">
    <citation type="submission" date="2017-11" db="EMBL/GenBank/DDBJ databases">
        <title>Comparative genomic analysis of Holospora spp., intranuclear symbionts of paramecia.</title>
        <authorList>
            <person name="Garushyants S.K."/>
            <person name="Beliavskaya A."/>
            <person name="Malko D.B."/>
            <person name="Logacheva M.D."/>
            <person name="Rautian M.S."/>
            <person name="Gelfand M.S."/>
        </authorList>
    </citation>
    <scope>NUCLEOTIDE SEQUENCE [LARGE SCALE GENOMIC DNA]</scope>
    <source>
        <strain evidence="2">02AZ16</strain>
    </source>
</reference>
<protein>
    <submittedName>
        <fullName evidence="1">Uncharacterized protein</fullName>
    </submittedName>
</protein>
<evidence type="ECO:0000313" key="2">
    <source>
        <dbReference type="Proteomes" id="UP000239425"/>
    </source>
</evidence>
<gene>
    <name evidence="1" type="ORF">HCUR_01456</name>
</gene>
<organism evidence="1 2">
    <name type="scientific">Holospora curviuscula</name>
    <dbReference type="NCBI Taxonomy" id="1082868"/>
    <lineage>
        <taxon>Bacteria</taxon>
        <taxon>Pseudomonadati</taxon>
        <taxon>Pseudomonadota</taxon>
        <taxon>Alphaproteobacteria</taxon>
        <taxon>Holosporales</taxon>
        <taxon>Holosporaceae</taxon>
        <taxon>Holospora</taxon>
    </lineage>
</organism>
<evidence type="ECO:0000313" key="1">
    <source>
        <dbReference type="EMBL" id="PPE03106.1"/>
    </source>
</evidence>
<dbReference type="AlphaFoldDB" id="A0A2S5R6Z6"/>
<dbReference type="Proteomes" id="UP000239425">
    <property type="component" value="Unassembled WGS sequence"/>
</dbReference>
<proteinExistence type="predicted"/>
<dbReference type="EMBL" id="PHHC01000138">
    <property type="protein sequence ID" value="PPE03106.1"/>
    <property type="molecule type" value="Genomic_DNA"/>
</dbReference>
<comment type="caution">
    <text evidence="1">The sequence shown here is derived from an EMBL/GenBank/DDBJ whole genome shotgun (WGS) entry which is preliminary data.</text>
</comment>
<keyword evidence="2" id="KW-1185">Reference proteome</keyword>
<name>A0A2S5R6Z6_9PROT</name>
<sequence>MCMVVLRFFLNGLLFGLHLVLLLREEGDFDGVGIYHKPVTIGMDNKHNKFLQQLLPDYIVYPRINWRSILFYSP</sequence>
<accession>A0A2S5R6Z6</accession>